<accession>A0A8D8SR05</accession>
<dbReference type="EMBL" id="HBUF01230275">
    <property type="protein sequence ID" value="CAG6673081.1"/>
    <property type="molecule type" value="Transcribed_RNA"/>
</dbReference>
<reference evidence="1" key="1">
    <citation type="submission" date="2021-05" db="EMBL/GenBank/DDBJ databases">
        <authorList>
            <person name="Alioto T."/>
            <person name="Alioto T."/>
            <person name="Gomez Garrido J."/>
        </authorList>
    </citation>
    <scope>NUCLEOTIDE SEQUENCE</scope>
</reference>
<organism evidence="1">
    <name type="scientific">Cacopsylla melanoneura</name>
    <dbReference type="NCBI Taxonomy" id="428564"/>
    <lineage>
        <taxon>Eukaryota</taxon>
        <taxon>Metazoa</taxon>
        <taxon>Ecdysozoa</taxon>
        <taxon>Arthropoda</taxon>
        <taxon>Hexapoda</taxon>
        <taxon>Insecta</taxon>
        <taxon>Pterygota</taxon>
        <taxon>Neoptera</taxon>
        <taxon>Paraneoptera</taxon>
        <taxon>Hemiptera</taxon>
        <taxon>Sternorrhyncha</taxon>
        <taxon>Psylloidea</taxon>
        <taxon>Psyllidae</taxon>
        <taxon>Psyllinae</taxon>
        <taxon>Cacopsylla</taxon>
    </lineage>
</organism>
<proteinExistence type="predicted"/>
<protein>
    <submittedName>
        <fullName evidence="1">Uncharacterized protein</fullName>
    </submittedName>
</protein>
<dbReference type="AlphaFoldDB" id="A0A8D8SR05"/>
<name>A0A8D8SR05_9HEMI</name>
<sequence>MSQSNESKLNFYVAHGTRTPNLQIRSPSPSTKLLRWVHFRNISQGNKISTTSGCSPCRKGGFPLCDMICFHLQHVSRDISFTIYTIYSLVNIIIKSCLYKSCLSFLLGVKCQRFHVGF</sequence>
<evidence type="ECO:0000313" key="1">
    <source>
        <dbReference type="EMBL" id="CAG6673081.1"/>
    </source>
</evidence>